<dbReference type="EMBL" id="NAOO01000014">
    <property type="protein sequence ID" value="RFB93813.1"/>
    <property type="molecule type" value="Genomic_DNA"/>
</dbReference>
<reference evidence="1 2" key="1">
    <citation type="submission" date="2017-03" db="EMBL/GenBank/DDBJ databases">
        <title>Genome analysis of Rhizobial strains effectives or ineffectives for nitrogen fixation isolated from bean seeds.</title>
        <authorList>
            <person name="Peralta H."/>
            <person name="Aguilar-Vera A."/>
            <person name="Mora Y."/>
            <person name="Vargas-Lagunas C."/>
            <person name="Girard L."/>
            <person name="Mora J."/>
        </authorList>
    </citation>
    <scope>NUCLEOTIDE SEQUENCE [LARGE SCALE GENOMIC DNA]</scope>
    <source>
        <strain evidence="1 2">CCGM5</strain>
    </source>
</reference>
<evidence type="ECO:0000313" key="1">
    <source>
        <dbReference type="EMBL" id="RFB93813.1"/>
    </source>
</evidence>
<name>A0A3E1BKM2_RHILT</name>
<sequence length="135" mass="15653">MNWFVDNAGEPVRDLITAYVVDRIVLRHSWVAMQKLRRQKDYTFLFEVRDVRLLRRNGYVPVATTPRLNPAIQFLVDVGLVDDEGLTERARELLRRSSVKYLDRMARRSGGRPYHSAISTTFAIEFAALEEAMLP</sequence>
<evidence type="ECO:0000313" key="2">
    <source>
        <dbReference type="Proteomes" id="UP000256748"/>
    </source>
</evidence>
<proteinExistence type="predicted"/>
<dbReference type="Proteomes" id="UP000256748">
    <property type="component" value="Unassembled WGS sequence"/>
</dbReference>
<gene>
    <name evidence="1" type="ORF">B5K10_13350</name>
</gene>
<protein>
    <submittedName>
        <fullName evidence="1">Uncharacterized protein</fullName>
    </submittedName>
</protein>
<organism evidence="1 2">
    <name type="scientific">Rhizobium leguminosarum bv. trifolii</name>
    <dbReference type="NCBI Taxonomy" id="386"/>
    <lineage>
        <taxon>Bacteria</taxon>
        <taxon>Pseudomonadati</taxon>
        <taxon>Pseudomonadota</taxon>
        <taxon>Alphaproteobacteria</taxon>
        <taxon>Hyphomicrobiales</taxon>
        <taxon>Rhizobiaceae</taxon>
        <taxon>Rhizobium/Agrobacterium group</taxon>
        <taxon>Rhizobium</taxon>
    </lineage>
</organism>
<dbReference type="AlphaFoldDB" id="A0A3E1BKM2"/>
<comment type="caution">
    <text evidence="1">The sequence shown here is derived from an EMBL/GenBank/DDBJ whole genome shotgun (WGS) entry which is preliminary data.</text>
</comment>
<accession>A0A3E1BKM2</accession>